<feature type="binding site" evidence="14 15">
    <location>
        <position position="18"/>
    </location>
    <ligand>
        <name>a divalent metal cation</name>
        <dbReference type="ChEBI" id="CHEBI:60240"/>
    </ligand>
</feature>
<protein>
    <recommendedName>
        <fullName evidence="7 14">Ribonuclease HII</fullName>
        <shortName evidence="14">RNase HII</shortName>
        <ecNumber evidence="6 14">3.1.26.4</ecNumber>
    </recommendedName>
</protein>
<feature type="binding site" evidence="14 15">
    <location>
        <position position="19"/>
    </location>
    <ligand>
        <name>a divalent metal cation</name>
        <dbReference type="ChEBI" id="CHEBI:60240"/>
    </ligand>
</feature>
<evidence type="ECO:0000256" key="7">
    <source>
        <dbReference type="ARBA" id="ARBA00019179"/>
    </source>
</evidence>
<evidence type="ECO:0000256" key="5">
    <source>
        <dbReference type="ARBA" id="ARBA00007383"/>
    </source>
</evidence>
<keyword evidence="10 14" id="KW-0479">Metal-binding</keyword>
<dbReference type="Proteomes" id="UP001595711">
    <property type="component" value="Unassembled WGS sequence"/>
</dbReference>
<evidence type="ECO:0000256" key="9">
    <source>
        <dbReference type="ARBA" id="ARBA00022722"/>
    </source>
</evidence>
<sequence>MPDFRIEAQFSGPVCGIDEAGRGPWAGPVVAAAAILDPARLPPGIDDSKKLTAARREALFAAVLASASIGIGAASVAEIERLNILGATLLAMRRAVAALPVRPAHALVDGKHCPQLACPATAVVDGDALSLSIAAASIVAKVIRDRAMTRLDSRYPAYAWAANKGYGTAAHQAGLRAAGISPHHRLGFAPLRRLLTQDVVIADDESMLTS</sequence>
<keyword evidence="12 14" id="KW-0378">Hydrolase</keyword>
<gene>
    <name evidence="14" type="primary">rnhB</name>
    <name evidence="18" type="ORF">ACFOOQ_10345</name>
</gene>
<evidence type="ECO:0000313" key="19">
    <source>
        <dbReference type="Proteomes" id="UP001595711"/>
    </source>
</evidence>
<name>A0ABV7VIC0_9PROT</name>
<dbReference type="InterPro" id="IPR024567">
    <property type="entry name" value="RNase_HII/HIII_dom"/>
</dbReference>
<feature type="domain" description="RNase H type-2" evidence="17">
    <location>
        <begin position="12"/>
        <end position="200"/>
    </location>
</feature>
<dbReference type="EMBL" id="JBHRYJ010000002">
    <property type="protein sequence ID" value="MFC3675943.1"/>
    <property type="molecule type" value="Genomic_DNA"/>
</dbReference>
<proteinExistence type="inferred from homology"/>
<comment type="caution">
    <text evidence="18">The sequence shown here is derived from an EMBL/GenBank/DDBJ whole genome shotgun (WGS) entry which is preliminary data.</text>
</comment>
<dbReference type="RefSeq" id="WP_379725624.1">
    <property type="nucleotide sequence ID" value="NZ_JBHRYJ010000002.1"/>
</dbReference>
<comment type="cofactor">
    <cofactor evidence="2">
        <name>Mg(2+)</name>
        <dbReference type="ChEBI" id="CHEBI:18420"/>
    </cofactor>
</comment>
<evidence type="ECO:0000256" key="16">
    <source>
        <dbReference type="RuleBase" id="RU003515"/>
    </source>
</evidence>
<keyword evidence="8 14" id="KW-0963">Cytoplasm</keyword>
<dbReference type="PANTHER" id="PTHR10954">
    <property type="entry name" value="RIBONUCLEASE H2 SUBUNIT A"/>
    <property type="match status" value="1"/>
</dbReference>
<evidence type="ECO:0000313" key="18">
    <source>
        <dbReference type="EMBL" id="MFC3675943.1"/>
    </source>
</evidence>
<evidence type="ECO:0000256" key="11">
    <source>
        <dbReference type="ARBA" id="ARBA00022759"/>
    </source>
</evidence>
<evidence type="ECO:0000256" key="2">
    <source>
        <dbReference type="ARBA" id="ARBA00001946"/>
    </source>
</evidence>
<keyword evidence="13 14" id="KW-0464">Manganese</keyword>
<evidence type="ECO:0000256" key="10">
    <source>
        <dbReference type="ARBA" id="ARBA00022723"/>
    </source>
</evidence>
<dbReference type="Pfam" id="PF01351">
    <property type="entry name" value="RNase_HII"/>
    <property type="match status" value="1"/>
</dbReference>
<evidence type="ECO:0000256" key="13">
    <source>
        <dbReference type="ARBA" id="ARBA00023211"/>
    </source>
</evidence>
<evidence type="ECO:0000256" key="8">
    <source>
        <dbReference type="ARBA" id="ARBA00022490"/>
    </source>
</evidence>
<evidence type="ECO:0000256" key="15">
    <source>
        <dbReference type="PROSITE-ProRule" id="PRU01319"/>
    </source>
</evidence>
<evidence type="ECO:0000256" key="3">
    <source>
        <dbReference type="ARBA" id="ARBA00004065"/>
    </source>
</evidence>
<accession>A0ABV7VIC0</accession>
<evidence type="ECO:0000256" key="1">
    <source>
        <dbReference type="ARBA" id="ARBA00000077"/>
    </source>
</evidence>
<keyword evidence="9 14" id="KW-0540">Nuclease</keyword>
<comment type="subcellular location">
    <subcellularLocation>
        <location evidence="4 14">Cytoplasm</location>
    </subcellularLocation>
</comment>
<comment type="cofactor">
    <cofactor evidence="14 15">
        <name>Mn(2+)</name>
        <dbReference type="ChEBI" id="CHEBI:29035"/>
    </cofactor>
    <cofactor evidence="14 15">
        <name>Mg(2+)</name>
        <dbReference type="ChEBI" id="CHEBI:18420"/>
    </cofactor>
    <text evidence="14 15">Manganese or magnesium. Binds 1 divalent metal ion per monomer in the absence of substrate. May bind a second metal ion after substrate binding.</text>
</comment>
<keyword evidence="11 14" id="KW-0255">Endonuclease</keyword>
<evidence type="ECO:0000256" key="12">
    <source>
        <dbReference type="ARBA" id="ARBA00022801"/>
    </source>
</evidence>
<comment type="similarity">
    <text evidence="5 14 16">Belongs to the RNase HII family.</text>
</comment>
<dbReference type="CDD" id="cd07182">
    <property type="entry name" value="RNase_HII_bacteria_HII_like"/>
    <property type="match status" value="1"/>
</dbReference>
<dbReference type="EC" id="3.1.26.4" evidence="6 14"/>
<organism evidence="18 19">
    <name type="scientific">Ferrovibrio xuzhouensis</name>
    <dbReference type="NCBI Taxonomy" id="1576914"/>
    <lineage>
        <taxon>Bacteria</taxon>
        <taxon>Pseudomonadati</taxon>
        <taxon>Pseudomonadota</taxon>
        <taxon>Alphaproteobacteria</taxon>
        <taxon>Rhodospirillales</taxon>
        <taxon>Rhodospirillaceae</taxon>
        <taxon>Ferrovibrio</taxon>
    </lineage>
</organism>
<dbReference type="HAMAP" id="MF_00052_B">
    <property type="entry name" value="RNase_HII_B"/>
    <property type="match status" value="1"/>
</dbReference>
<evidence type="ECO:0000256" key="14">
    <source>
        <dbReference type="HAMAP-Rule" id="MF_00052"/>
    </source>
</evidence>
<dbReference type="Gene3D" id="3.30.420.10">
    <property type="entry name" value="Ribonuclease H-like superfamily/Ribonuclease H"/>
    <property type="match status" value="1"/>
</dbReference>
<reference evidence="19" key="1">
    <citation type="journal article" date="2019" name="Int. J. Syst. Evol. Microbiol.">
        <title>The Global Catalogue of Microorganisms (GCM) 10K type strain sequencing project: providing services to taxonomists for standard genome sequencing and annotation.</title>
        <authorList>
            <consortium name="The Broad Institute Genomics Platform"/>
            <consortium name="The Broad Institute Genome Sequencing Center for Infectious Disease"/>
            <person name="Wu L."/>
            <person name="Ma J."/>
        </authorList>
    </citation>
    <scope>NUCLEOTIDE SEQUENCE [LARGE SCALE GENOMIC DNA]</scope>
    <source>
        <strain evidence="19">KCTC 42182</strain>
    </source>
</reference>
<dbReference type="NCBIfam" id="NF000595">
    <property type="entry name" value="PRK00015.1-3"/>
    <property type="match status" value="1"/>
</dbReference>
<dbReference type="InterPro" id="IPR036397">
    <property type="entry name" value="RNaseH_sf"/>
</dbReference>
<dbReference type="InterPro" id="IPR012337">
    <property type="entry name" value="RNaseH-like_sf"/>
</dbReference>
<dbReference type="GO" id="GO:0004523">
    <property type="term" value="F:RNA-DNA hybrid ribonuclease activity"/>
    <property type="evidence" value="ECO:0007669"/>
    <property type="project" value="UniProtKB-EC"/>
</dbReference>
<evidence type="ECO:0000259" key="17">
    <source>
        <dbReference type="PROSITE" id="PS51975"/>
    </source>
</evidence>
<dbReference type="InterPro" id="IPR022898">
    <property type="entry name" value="RNase_HII"/>
</dbReference>
<dbReference type="PROSITE" id="PS51975">
    <property type="entry name" value="RNASE_H_2"/>
    <property type="match status" value="1"/>
</dbReference>
<comment type="catalytic activity">
    <reaction evidence="1 14 15 16">
        <text>Endonucleolytic cleavage to 5'-phosphomonoester.</text>
        <dbReference type="EC" id="3.1.26.4"/>
    </reaction>
</comment>
<comment type="function">
    <text evidence="3 14 16">Endonuclease that specifically degrades the RNA of RNA-DNA hybrids.</text>
</comment>
<evidence type="ECO:0000256" key="4">
    <source>
        <dbReference type="ARBA" id="ARBA00004496"/>
    </source>
</evidence>
<dbReference type="InterPro" id="IPR001352">
    <property type="entry name" value="RNase_HII/HIII"/>
</dbReference>
<dbReference type="SUPFAM" id="SSF53098">
    <property type="entry name" value="Ribonuclease H-like"/>
    <property type="match status" value="1"/>
</dbReference>
<keyword evidence="19" id="KW-1185">Reference proteome</keyword>
<dbReference type="PANTHER" id="PTHR10954:SF18">
    <property type="entry name" value="RIBONUCLEASE HII"/>
    <property type="match status" value="1"/>
</dbReference>
<feature type="binding site" evidence="14 15">
    <location>
        <position position="109"/>
    </location>
    <ligand>
        <name>a divalent metal cation</name>
        <dbReference type="ChEBI" id="CHEBI:60240"/>
    </ligand>
</feature>
<evidence type="ECO:0000256" key="6">
    <source>
        <dbReference type="ARBA" id="ARBA00012180"/>
    </source>
</evidence>